<sequence length="98" mass="11229">MILELSMTTNKEGRIVPMKLNQDYASNSEQQKFECIPVPKLEHNGGDLLVESKNKRQQVNNGLDLNPIIHFYNECVIGQFGTIPKLQNPDQEIWFQGN</sequence>
<evidence type="ECO:0000313" key="1">
    <source>
        <dbReference type="EMBL" id="KAA6400814.1"/>
    </source>
</evidence>
<proteinExistence type="predicted"/>
<dbReference type="EMBL" id="SNRW01000495">
    <property type="protein sequence ID" value="KAA6400814.1"/>
    <property type="molecule type" value="Genomic_DNA"/>
</dbReference>
<dbReference type="AlphaFoldDB" id="A0A5J4X0P0"/>
<gene>
    <name evidence="1" type="ORF">EZS28_003657</name>
</gene>
<name>A0A5J4X0P0_9EUKA</name>
<comment type="caution">
    <text evidence="1">The sequence shown here is derived from an EMBL/GenBank/DDBJ whole genome shotgun (WGS) entry which is preliminary data.</text>
</comment>
<accession>A0A5J4X0P0</accession>
<evidence type="ECO:0000313" key="2">
    <source>
        <dbReference type="Proteomes" id="UP000324800"/>
    </source>
</evidence>
<organism evidence="1 2">
    <name type="scientific">Streblomastix strix</name>
    <dbReference type="NCBI Taxonomy" id="222440"/>
    <lineage>
        <taxon>Eukaryota</taxon>
        <taxon>Metamonada</taxon>
        <taxon>Preaxostyla</taxon>
        <taxon>Oxymonadida</taxon>
        <taxon>Streblomastigidae</taxon>
        <taxon>Streblomastix</taxon>
    </lineage>
</organism>
<reference evidence="1 2" key="1">
    <citation type="submission" date="2019-03" db="EMBL/GenBank/DDBJ databases">
        <title>Single cell metagenomics reveals metabolic interactions within the superorganism composed of flagellate Streblomastix strix and complex community of Bacteroidetes bacteria on its surface.</title>
        <authorList>
            <person name="Treitli S.C."/>
            <person name="Kolisko M."/>
            <person name="Husnik F."/>
            <person name="Keeling P."/>
            <person name="Hampl V."/>
        </authorList>
    </citation>
    <scope>NUCLEOTIDE SEQUENCE [LARGE SCALE GENOMIC DNA]</scope>
    <source>
        <strain evidence="1">ST1C</strain>
    </source>
</reference>
<dbReference type="Proteomes" id="UP000324800">
    <property type="component" value="Unassembled WGS sequence"/>
</dbReference>
<protein>
    <submittedName>
        <fullName evidence="1">Uncharacterized protein</fullName>
    </submittedName>
</protein>